<evidence type="ECO:0000256" key="1">
    <source>
        <dbReference type="ARBA" id="ARBA00004651"/>
    </source>
</evidence>
<dbReference type="Pfam" id="PF00005">
    <property type="entry name" value="ABC_tran"/>
    <property type="match status" value="1"/>
</dbReference>
<dbReference type="GO" id="GO:0140359">
    <property type="term" value="F:ABC-type transporter activity"/>
    <property type="evidence" value="ECO:0007669"/>
    <property type="project" value="InterPro"/>
</dbReference>
<dbReference type="NCBIfam" id="TIGR02857">
    <property type="entry name" value="CydD"/>
    <property type="match status" value="1"/>
</dbReference>
<keyword evidence="3" id="KW-0547">Nucleotide-binding</keyword>
<dbReference type="InterPro" id="IPR039421">
    <property type="entry name" value="Type_1_exporter"/>
</dbReference>
<dbReference type="PANTHER" id="PTHR24221">
    <property type="entry name" value="ATP-BINDING CASSETTE SUB-FAMILY B"/>
    <property type="match status" value="1"/>
</dbReference>
<feature type="transmembrane region" description="Helical" evidence="7">
    <location>
        <begin position="53"/>
        <end position="73"/>
    </location>
</feature>
<dbReference type="InterPro" id="IPR017871">
    <property type="entry name" value="ABC_transporter-like_CS"/>
</dbReference>
<keyword evidence="2 7" id="KW-0812">Transmembrane</keyword>
<dbReference type="SUPFAM" id="SSF52540">
    <property type="entry name" value="P-loop containing nucleoside triphosphate hydrolases"/>
    <property type="match status" value="1"/>
</dbReference>
<dbReference type="InterPro" id="IPR036640">
    <property type="entry name" value="ABC1_TM_sf"/>
</dbReference>
<evidence type="ECO:0000313" key="10">
    <source>
        <dbReference type="EMBL" id="NYD53604.1"/>
    </source>
</evidence>
<keyword evidence="5 7" id="KW-1133">Transmembrane helix</keyword>
<dbReference type="PROSITE" id="PS50893">
    <property type="entry name" value="ABC_TRANSPORTER_2"/>
    <property type="match status" value="1"/>
</dbReference>
<comment type="caution">
    <text evidence="10">The sequence shown here is derived from an EMBL/GenBank/DDBJ whole genome shotgun (WGS) entry which is preliminary data.</text>
</comment>
<organism evidence="10 11">
    <name type="scientific">Microbacterium pseudoresistens</name>
    <dbReference type="NCBI Taxonomy" id="640634"/>
    <lineage>
        <taxon>Bacteria</taxon>
        <taxon>Bacillati</taxon>
        <taxon>Actinomycetota</taxon>
        <taxon>Actinomycetes</taxon>
        <taxon>Micrococcales</taxon>
        <taxon>Microbacteriaceae</taxon>
        <taxon>Microbacterium</taxon>
    </lineage>
</organism>
<dbReference type="AlphaFoldDB" id="A0A7Y9JND8"/>
<evidence type="ECO:0000259" key="9">
    <source>
        <dbReference type="PROSITE" id="PS50929"/>
    </source>
</evidence>
<evidence type="ECO:0000256" key="6">
    <source>
        <dbReference type="ARBA" id="ARBA00023136"/>
    </source>
</evidence>
<evidence type="ECO:0000256" key="5">
    <source>
        <dbReference type="ARBA" id="ARBA00022989"/>
    </source>
</evidence>
<dbReference type="InterPro" id="IPR027417">
    <property type="entry name" value="P-loop_NTPase"/>
</dbReference>
<dbReference type="InterPro" id="IPR014216">
    <property type="entry name" value="ABC_transptr_CydD"/>
</dbReference>
<feature type="transmembrane region" description="Helical" evidence="7">
    <location>
        <begin position="157"/>
        <end position="177"/>
    </location>
</feature>
<dbReference type="InterPro" id="IPR003439">
    <property type="entry name" value="ABC_transporter-like_ATP-bd"/>
</dbReference>
<dbReference type="InterPro" id="IPR011527">
    <property type="entry name" value="ABC1_TM_dom"/>
</dbReference>
<dbReference type="EMBL" id="JACCBH010000001">
    <property type="protein sequence ID" value="NYD53604.1"/>
    <property type="molecule type" value="Genomic_DNA"/>
</dbReference>
<accession>A0A7Y9JND8</accession>
<evidence type="ECO:0000256" key="2">
    <source>
        <dbReference type="ARBA" id="ARBA00022692"/>
    </source>
</evidence>
<gene>
    <name evidence="10" type="ORF">BKA02_000659</name>
</gene>
<dbReference type="PANTHER" id="PTHR24221:SF590">
    <property type="entry name" value="COMPONENT LINKED WITH THE ASSEMBLY OF CYTOCHROME' TRANSPORT TRANSMEMBRANE ATP-BINDING PROTEIN ABC TRANSPORTER CYDD-RELATED"/>
    <property type="match status" value="1"/>
</dbReference>
<dbReference type="GO" id="GO:0042883">
    <property type="term" value="P:cysteine transport"/>
    <property type="evidence" value="ECO:0007669"/>
    <property type="project" value="InterPro"/>
</dbReference>
<dbReference type="Gene3D" id="1.20.1560.10">
    <property type="entry name" value="ABC transporter type 1, transmembrane domain"/>
    <property type="match status" value="1"/>
</dbReference>
<feature type="transmembrane region" description="Helical" evidence="7">
    <location>
        <begin position="18"/>
        <end position="41"/>
    </location>
</feature>
<dbReference type="SUPFAM" id="SSF90123">
    <property type="entry name" value="ABC transporter transmembrane region"/>
    <property type="match status" value="1"/>
</dbReference>
<evidence type="ECO:0000256" key="7">
    <source>
        <dbReference type="SAM" id="Phobius"/>
    </source>
</evidence>
<dbReference type="Gene3D" id="3.40.50.300">
    <property type="entry name" value="P-loop containing nucleotide triphosphate hydrolases"/>
    <property type="match status" value="1"/>
</dbReference>
<dbReference type="GO" id="GO:0016887">
    <property type="term" value="F:ATP hydrolysis activity"/>
    <property type="evidence" value="ECO:0007669"/>
    <property type="project" value="InterPro"/>
</dbReference>
<dbReference type="RefSeq" id="WP_179431285.1">
    <property type="nucleotide sequence ID" value="NZ_BAABLC010000005.1"/>
</dbReference>
<comment type="subcellular location">
    <subcellularLocation>
        <location evidence="1">Cell membrane</location>
        <topology evidence="1">Multi-pass membrane protein</topology>
    </subcellularLocation>
</comment>
<feature type="domain" description="ABC transporter" evidence="8">
    <location>
        <begin position="332"/>
        <end position="540"/>
    </location>
</feature>
<dbReference type="InterPro" id="IPR003593">
    <property type="entry name" value="AAA+_ATPase"/>
</dbReference>
<keyword evidence="6 7" id="KW-0472">Membrane</keyword>
<evidence type="ECO:0000256" key="3">
    <source>
        <dbReference type="ARBA" id="ARBA00022741"/>
    </source>
</evidence>
<evidence type="ECO:0000313" key="11">
    <source>
        <dbReference type="Proteomes" id="UP000552045"/>
    </source>
</evidence>
<dbReference type="PROSITE" id="PS50929">
    <property type="entry name" value="ABC_TM1F"/>
    <property type="match status" value="1"/>
</dbReference>
<sequence>MKPVDPRLLSYAAAARGFFALAAALGVLQTAVVVAFAWFLTDAVTGAIAGRPVLASVVWMLALALLRGALIAASDVAGMRAAAATGAQLRRALIRAIGALGPGWLAARNRAALAVTAGHGLEALDAYFAKYISQLVLTVIATPVIVAVMWWQDWQSGLIAVITLPLIPVFMVLIGVATRTVQRRQWQTLQHLAARFADTVQGLATLRLFGRERRAAAQIEATADQYRRETMTVLRFSFLSGFAMELLASLAVALIAVAVGFRLLAGDLTLEVGLFVLLLAPEAFLPIRQVGVQFHAAAEGVAATDDVFAVLDAAQDAPRSLNQRSEARHGDLSAPALTLADVRVRHGERLLPPGSLIAEPGTITLLEGPSGSGKSSLIAALRGAAAFEGEASVRGVDVRTLAAADWLAWAGQVPGLLRGTVAANVSLGSAPDADAVRDALRDACADDIDPAQELGVQGGGLSGGQAQRVAVARALYRHAAGPARILVLDEPSSALDADTESRLWRALRDRADAGATILLVSHRRTARDIADQVVPLGVSA</sequence>
<dbReference type="GO" id="GO:0005524">
    <property type="term" value="F:ATP binding"/>
    <property type="evidence" value="ECO:0007669"/>
    <property type="project" value="UniProtKB-KW"/>
</dbReference>
<dbReference type="SMART" id="SM00382">
    <property type="entry name" value="AAA"/>
    <property type="match status" value="1"/>
</dbReference>
<evidence type="ECO:0000256" key="4">
    <source>
        <dbReference type="ARBA" id="ARBA00022840"/>
    </source>
</evidence>
<proteinExistence type="predicted"/>
<feature type="domain" description="ABC transmembrane type-1" evidence="9">
    <location>
        <begin position="20"/>
        <end position="299"/>
    </location>
</feature>
<protein>
    <submittedName>
        <fullName evidence="10">ATP-binding cassette subfamily C protein CydD</fullName>
    </submittedName>
</protein>
<keyword evidence="4 10" id="KW-0067">ATP-binding</keyword>
<feature type="transmembrane region" description="Helical" evidence="7">
    <location>
        <begin position="131"/>
        <end position="151"/>
    </location>
</feature>
<feature type="transmembrane region" description="Helical" evidence="7">
    <location>
        <begin position="236"/>
        <end position="257"/>
    </location>
</feature>
<keyword evidence="11" id="KW-1185">Reference proteome</keyword>
<dbReference type="GO" id="GO:0005886">
    <property type="term" value="C:plasma membrane"/>
    <property type="evidence" value="ECO:0007669"/>
    <property type="project" value="UniProtKB-SubCell"/>
</dbReference>
<name>A0A7Y9JND8_9MICO</name>
<dbReference type="Pfam" id="PF00664">
    <property type="entry name" value="ABC_membrane"/>
    <property type="match status" value="1"/>
</dbReference>
<evidence type="ECO:0000259" key="8">
    <source>
        <dbReference type="PROSITE" id="PS50893"/>
    </source>
</evidence>
<dbReference type="PROSITE" id="PS00211">
    <property type="entry name" value="ABC_TRANSPORTER_1"/>
    <property type="match status" value="1"/>
</dbReference>
<dbReference type="Proteomes" id="UP000552045">
    <property type="component" value="Unassembled WGS sequence"/>
</dbReference>
<dbReference type="CDD" id="cd18584">
    <property type="entry name" value="ABC_6TM_AarD_CydD"/>
    <property type="match status" value="1"/>
</dbReference>
<reference evidence="10 11" key="1">
    <citation type="submission" date="2020-07" db="EMBL/GenBank/DDBJ databases">
        <title>Sequencing the genomes of 1000 actinobacteria strains.</title>
        <authorList>
            <person name="Klenk H.-P."/>
        </authorList>
    </citation>
    <scope>NUCLEOTIDE SEQUENCE [LARGE SCALE GENOMIC DNA]</scope>
    <source>
        <strain evidence="10 11">DSM 22185</strain>
    </source>
</reference>